<sequence>MKMWKFYYHPRLNENSTNHDHNFYGFTNDEKIAKRFIKERDPDYFTYTITDVDKSLYNEFKEKMRYSELVYHEMITRNPYEETSLMNIRIVDINFSMIRMVLYGIYKNTLGNEEFHEIDVYTLLLDRIQKLHTYIFKEEYRNCLYDIRCNNTTNRYFNTCIDSMELDEFNIYRAFRALGYKKEYQLEY</sequence>
<evidence type="ECO:0000313" key="1">
    <source>
        <dbReference type="EMBL" id="DAF63249.1"/>
    </source>
</evidence>
<reference evidence="1" key="1">
    <citation type="journal article" date="2021" name="Proc. Natl. Acad. Sci. U.S.A.">
        <title>A Catalog of Tens of Thousands of Viruses from Human Metagenomes Reveals Hidden Associations with Chronic Diseases.</title>
        <authorList>
            <person name="Tisza M.J."/>
            <person name="Buck C.B."/>
        </authorList>
    </citation>
    <scope>NUCLEOTIDE SEQUENCE</scope>
    <source>
        <strain evidence="1">CtXXl13</strain>
    </source>
</reference>
<proteinExistence type="predicted"/>
<name>A0A8S5TJA5_9CAUD</name>
<accession>A0A8S5TJA5</accession>
<dbReference type="EMBL" id="BK032836">
    <property type="protein sequence ID" value="DAF63249.1"/>
    <property type="molecule type" value="Genomic_DNA"/>
</dbReference>
<organism evidence="1">
    <name type="scientific">Myoviridae sp. ctXXl13</name>
    <dbReference type="NCBI Taxonomy" id="2827691"/>
    <lineage>
        <taxon>Viruses</taxon>
        <taxon>Duplodnaviria</taxon>
        <taxon>Heunggongvirae</taxon>
        <taxon>Uroviricota</taxon>
        <taxon>Caudoviricetes</taxon>
    </lineage>
</organism>
<protein>
    <submittedName>
        <fullName evidence="1">Uncharacterized protein</fullName>
    </submittedName>
</protein>